<name>A0A098LFN5_9BACT</name>
<dbReference type="OrthoDB" id="1173761at2"/>
<keyword evidence="3" id="KW-1185">Reference proteome</keyword>
<dbReference type="Gene3D" id="3.30.2010.10">
    <property type="entry name" value="Metalloproteases ('zincins'), catalytic domain"/>
    <property type="match status" value="1"/>
</dbReference>
<feature type="signal peptide" evidence="1">
    <location>
        <begin position="1"/>
        <end position="24"/>
    </location>
</feature>
<evidence type="ECO:0000313" key="3">
    <source>
        <dbReference type="Proteomes" id="UP000030185"/>
    </source>
</evidence>
<accession>A0A098LFN5</accession>
<proteinExistence type="predicted"/>
<dbReference type="EMBL" id="BBLT01000004">
    <property type="protein sequence ID" value="GAL85279.1"/>
    <property type="molecule type" value="Genomic_DNA"/>
</dbReference>
<dbReference type="AlphaFoldDB" id="A0A098LFN5"/>
<keyword evidence="1" id="KW-0732">Signal</keyword>
<evidence type="ECO:0000256" key="1">
    <source>
        <dbReference type="SAM" id="SignalP"/>
    </source>
</evidence>
<comment type="caution">
    <text evidence="2">The sequence shown here is derived from an EMBL/GenBank/DDBJ whole genome shotgun (WGS) entry which is preliminary data.</text>
</comment>
<feature type="chain" id="PRO_5001937108" evidence="1">
    <location>
        <begin position="25"/>
        <end position="210"/>
    </location>
</feature>
<gene>
    <name evidence="2" type="ORF">MYP_2508</name>
</gene>
<dbReference type="RefSeq" id="WP_052430137.1">
    <property type="nucleotide sequence ID" value="NZ_BBLT01000004.1"/>
</dbReference>
<protein>
    <submittedName>
        <fullName evidence="2">MORN repeat-containing protein</fullName>
    </submittedName>
</protein>
<sequence length="210" mass="23267">MKNNIRLSLLTLLFCAAAIFSSYANSPGNTVENTSIESIFKTGINSDKDTRTVIKAILNVIGLKANFEIKQANVPNATAIIQKDKRYILYNPSFISSINNSVRTNWAAISILAHEIGHHLNGHTLVRGGSNHKVELECDEFSGFILRKMGASLKEAQAAVNELCREKEFPTHPGKKSRLNAIEKGWNKADWQQKGLNALIKETTTDEDTL</sequence>
<organism evidence="2 3">
    <name type="scientific">Sporocytophaga myxococcoides</name>
    <dbReference type="NCBI Taxonomy" id="153721"/>
    <lineage>
        <taxon>Bacteria</taxon>
        <taxon>Pseudomonadati</taxon>
        <taxon>Bacteroidota</taxon>
        <taxon>Cytophagia</taxon>
        <taxon>Cytophagales</taxon>
        <taxon>Cytophagaceae</taxon>
        <taxon>Sporocytophaga</taxon>
    </lineage>
</organism>
<dbReference type="Proteomes" id="UP000030185">
    <property type="component" value="Unassembled WGS sequence"/>
</dbReference>
<dbReference type="eggNOG" id="COG0501">
    <property type="taxonomic scope" value="Bacteria"/>
</dbReference>
<dbReference type="STRING" id="153721.MYP_2508"/>
<reference evidence="2 3" key="1">
    <citation type="submission" date="2014-09" db="EMBL/GenBank/DDBJ databases">
        <title>Sporocytophaga myxococcoides PG-01 genome sequencing.</title>
        <authorList>
            <person name="Liu L."/>
            <person name="Gao P.J."/>
            <person name="Chen G.J."/>
            <person name="Wang L.S."/>
        </authorList>
    </citation>
    <scope>NUCLEOTIDE SEQUENCE [LARGE SCALE GENOMIC DNA]</scope>
    <source>
        <strain evidence="2 3">PG-01</strain>
    </source>
</reference>
<evidence type="ECO:0000313" key="2">
    <source>
        <dbReference type="EMBL" id="GAL85279.1"/>
    </source>
</evidence>